<proteinExistence type="predicted"/>
<dbReference type="InterPro" id="IPR039261">
    <property type="entry name" value="FNR_nucleotide-bd"/>
</dbReference>
<dbReference type="PANTHER" id="PTHR30157">
    <property type="entry name" value="FERRIC REDUCTASE, NADPH-DEPENDENT"/>
    <property type="match status" value="1"/>
</dbReference>
<dbReference type="Pfam" id="PF08021">
    <property type="entry name" value="FAD_binding_9"/>
    <property type="match status" value="1"/>
</dbReference>
<dbReference type="AlphaFoldDB" id="A0A5C5BB23"/>
<dbReference type="PANTHER" id="PTHR30157:SF0">
    <property type="entry name" value="NADPH-DEPENDENT FERRIC-CHELATE REDUCTASE"/>
    <property type="match status" value="1"/>
</dbReference>
<keyword evidence="3" id="KW-1185">Reference proteome</keyword>
<reference evidence="2 3" key="1">
    <citation type="submission" date="2019-06" db="EMBL/GenBank/DDBJ databases">
        <title>Draft genome sequence of Miniimonas arenae KCTC 19750T isolated from sea sand.</title>
        <authorList>
            <person name="Park S.-J."/>
        </authorList>
    </citation>
    <scope>NUCLEOTIDE SEQUENCE [LARGE SCALE GENOMIC DNA]</scope>
    <source>
        <strain evidence="2 3">KCTC 19750</strain>
    </source>
</reference>
<dbReference type="OrthoDB" id="3291337at2"/>
<protein>
    <submittedName>
        <fullName evidence="2">Siderophore-interacting protein</fullName>
    </submittedName>
</protein>
<evidence type="ECO:0000313" key="2">
    <source>
        <dbReference type="EMBL" id="TNU74700.1"/>
    </source>
</evidence>
<dbReference type="EMBL" id="VENP01000023">
    <property type="protein sequence ID" value="TNU74700.1"/>
    <property type="molecule type" value="Genomic_DNA"/>
</dbReference>
<dbReference type="InterPro" id="IPR013113">
    <property type="entry name" value="SIP_FAD-bd"/>
</dbReference>
<dbReference type="Gene3D" id="2.40.30.10">
    <property type="entry name" value="Translation factors"/>
    <property type="match status" value="1"/>
</dbReference>
<dbReference type="Pfam" id="PF04954">
    <property type="entry name" value="SIP"/>
    <property type="match status" value="1"/>
</dbReference>
<evidence type="ECO:0000259" key="1">
    <source>
        <dbReference type="PROSITE" id="PS51384"/>
    </source>
</evidence>
<dbReference type="RefSeq" id="WP_139986756.1">
    <property type="nucleotide sequence ID" value="NZ_VENP01000023.1"/>
</dbReference>
<sequence length="269" mass="28895">MTRLRIDPVKPDTARVVPLTVTGSERISPHVQRVTLGGAGEIAPLGFDQWFRALVRRPGQTELHLLKDVGLVSYVRYVTLPETVRPLLRNYTVRELRGDELDVDVVVHGEVSPTEASFASWAVHVKPGDPAAVLDEGRIWNPPADTDSVLVVSDESGLPAVAGICRDLPRDVRGTVILELPSAEDAQDLEAPDGVTVQLVVRTDAHARPGVAALAALGAATLPDGVPYVFAIGEQALATGARRDVVARGVPKEHVSFCGYWKFGARASR</sequence>
<dbReference type="PROSITE" id="PS51384">
    <property type="entry name" value="FAD_FR"/>
    <property type="match status" value="1"/>
</dbReference>
<organism evidence="2 3">
    <name type="scientific">Miniimonas arenae</name>
    <dbReference type="NCBI Taxonomy" id="676201"/>
    <lineage>
        <taxon>Bacteria</taxon>
        <taxon>Bacillati</taxon>
        <taxon>Actinomycetota</taxon>
        <taxon>Actinomycetes</taxon>
        <taxon>Micrococcales</taxon>
        <taxon>Beutenbergiaceae</taxon>
        <taxon>Miniimonas</taxon>
    </lineage>
</organism>
<dbReference type="InterPro" id="IPR017927">
    <property type="entry name" value="FAD-bd_FR_type"/>
</dbReference>
<evidence type="ECO:0000313" key="3">
    <source>
        <dbReference type="Proteomes" id="UP000313849"/>
    </source>
</evidence>
<dbReference type="GO" id="GO:0016491">
    <property type="term" value="F:oxidoreductase activity"/>
    <property type="evidence" value="ECO:0007669"/>
    <property type="project" value="InterPro"/>
</dbReference>
<dbReference type="InterPro" id="IPR007037">
    <property type="entry name" value="SIP_rossman_dom"/>
</dbReference>
<accession>A0A5C5BB23</accession>
<comment type="caution">
    <text evidence="2">The sequence shown here is derived from an EMBL/GenBank/DDBJ whole genome shotgun (WGS) entry which is preliminary data.</text>
</comment>
<dbReference type="InterPro" id="IPR039374">
    <property type="entry name" value="SIP_fam"/>
</dbReference>
<feature type="domain" description="FAD-binding FR-type" evidence="1">
    <location>
        <begin position="14"/>
        <end position="145"/>
    </location>
</feature>
<name>A0A5C5BB23_9MICO</name>
<dbReference type="CDD" id="cd06193">
    <property type="entry name" value="siderophore_interacting"/>
    <property type="match status" value="1"/>
</dbReference>
<dbReference type="Gene3D" id="3.40.50.80">
    <property type="entry name" value="Nucleotide-binding domain of ferredoxin-NADP reductase (FNR) module"/>
    <property type="match status" value="1"/>
</dbReference>
<dbReference type="Proteomes" id="UP000313849">
    <property type="component" value="Unassembled WGS sequence"/>
</dbReference>
<gene>
    <name evidence="2" type="ORF">FH969_07665</name>
</gene>